<dbReference type="AlphaFoldDB" id="A0A1R1XNT2"/>
<sequence length="138" mass="15422">MKSAFIISTIAILGSLVSSSTVPESQPSKRSDHDLSRRQASGDPTCTDCSSDYTVPYIYNIEQFLLDLNNRAYRSVVGRYWDPFYNERFAAFKAYCYKDTDCNKNCLTGNKVAQCKSAYTTFTTSCKADSACKSKCGF</sequence>
<keyword evidence="2" id="KW-0732">Signal</keyword>
<evidence type="ECO:0000256" key="2">
    <source>
        <dbReference type="SAM" id="SignalP"/>
    </source>
</evidence>
<evidence type="ECO:0000256" key="1">
    <source>
        <dbReference type="SAM" id="MobiDB-lite"/>
    </source>
</evidence>
<comment type="caution">
    <text evidence="3">The sequence shown here is derived from an EMBL/GenBank/DDBJ whole genome shotgun (WGS) entry which is preliminary data.</text>
</comment>
<evidence type="ECO:0000313" key="4">
    <source>
        <dbReference type="Proteomes" id="UP000187283"/>
    </source>
</evidence>
<feature type="chain" id="PRO_5012187326" evidence="2">
    <location>
        <begin position="20"/>
        <end position="138"/>
    </location>
</feature>
<dbReference type="Proteomes" id="UP000187283">
    <property type="component" value="Unassembled WGS sequence"/>
</dbReference>
<accession>A0A1R1XNT2</accession>
<evidence type="ECO:0000313" key="3">
    <source>
        <dbReference type="EMBL" id="OMJ16283.1"/>
    </source>
</evidence>
<feature type="signal peptide" evidence="2">
    <location>
        <begin position="1"/>
        <end position="19"/>
    </location>
</feature>
<dbReference type="OrthoDB" id="10321342at2759"/>
<dbReference type="EMBL" id="LSSN01002383">
    <property type="protein sequence ID" value="OMJ16283.1"/>
    <property type="molecule type" value="Genomic_DNA"/>
</dbReference>
<feature type="region of interest" description="Disordered" evidence="1">
    <location>
        <begin position="20"/>
        <end position="46"/>
    </location>
</feature>
<organism evidence="3 4">
    <name type="scientific">Smittium culicis</name>
    <dbReference type="NCBI Taxonomy" id="133412"/>
    <lineage>
        <taxon>Eukaryota</taxon>
        <taxon>Fungi</taxon>
        <taxon>Fungi incertae sedis</taxon>
        <taxon>Zoopagomycota</taxon>
        <taxon>Kickxellomycotina</taxon>
        <taxon>Harpellomycetes</taxon>
        <taxon>Harpellales</taxon>
        <taxon>Legeriomycetaceae</taxon>
        <taxon>Smittium</taxon>
    </lineage>
</organism>
<keyword evidence="4" id="KW-1185">Reference proteome</keyword>
<gene>
    <name evidence="3" type="ORF">AYI70_g6709</name>
</gene>
<name>A0A1R1XNT2_9FUNG</name>
<feature type="compositionally biased region" description="Basic and acidic residues" evidence="1">
    <location>
        <begin position="27"/>
        <end position="37"/>
    </location>
</feature>
<reference evidence="3 4" key="1">
    <citation type="submission" date="2017-01" db="EMBL/GenBank/DDBJ databases">
        <authorList>
            <person name="Mah S.A."/>
            <person name="Swanson W.J."/>
            <person name="Moy G.W."/>
            <person name="Vacquier V.D."/>
        </authorList>
    </citation>
    <scope>NUCLEOTIDE SEQUENCE [LARGE SCALE GENOMIC DNA]</scope>
    <source>
        <strain evidence="3 4">GSMNP</strain>
    </source>
</reference>
<protein>
    <submittedName>
        <fullName evidence="3">Uncharacterized protein</fullName>
    </submittedName>
</protein>
<proteinExistence type="predicted"/>